<dbReference type="SUPFAM" id="SSF56104">
    <property type="entry name" value="SAICAR synthase-like"/>
    <property type="match status" value="1"/>
</dbReference>
<evidence type="ECO:0000256" key="4">
    <source>
        <dbReference type="RuleBase" id="RU363090"/>
    </source>
</evidence>
<dbReference type="EC" id="2.7.-.-" evidence="4"/>
<protein>
    <recommendedName>
        <fullName evidence="4">Kinase</fullName>
        <ecNumber evidence="4">2.7.-.-</ecNumber>
    </recommendedName>
</protein>
<sequence>MNNNNNLSPFAYQIGGSKQIYKYGNDKVAKPYNEIEEYFYKYFSKITILSQFIIPFYGTIRVDTSDGTQLDYIILEDLTSKFSKPCILDLKMGTRQYGINCSIEKRERKIKRCKETTSEKLGVRLCGLYVYKGADYIANNIGVDNISPHKIWNVKKEKEWYFKNKYECRKIKLDEFRDNLIDYLSGNKRLRVELIDPLLILLKELRQAISMLNNIRLYGSSLLIIYEGEGDAYIQNRNVIVKIIDFTNCLDDKLYNNNEIKENMTKDDKGYIMGLNTLIKEFENIKFNKLNKSNI</sequence>
<dbReference type="InterPro" id="IPR005522">
    <property type="entry name" value="IPK"/>
</dbReference>
<dbReference type="InterPro" id="IPR038286">
    <property type="entry name" value="IPK_sf"/>
</dbReference>
<dbReference type="PANTHER" id="PTHR12400:SF21">
    <property type="entry name" value="KINASE"/>
    <property type="match status" value="1"/>
</dbReference>
<proteinExistence type="inferred from homology"/>
<keyword evidence="6" id="KW-1185">Reference proteome</keyword>
<dbReference type="Pfam" id="PF03770">
    <property type="entry name" value="IPK"/>
    <property type="match status" value="1"/>
</dbReference>
<gene>
    <name evidence="5" type="primary">Ip6k3</name>
    <name evidence="5" type="ORF">TCON_0364</name>
</gene>
<comment type="caution">
    <text evidence="5">The sequence shown here is derived from an EMBL/GenBank/DDBJ whole genome shotgun (WGS) entry which is preliminary data.</text>
</comment>
<dbReference type="PANTHER" id="PTHR12400">
    <property type="entry name" value="INOSITOL POLYPHOSPHATE KINASE"/>
    <property type="match status" value="1"/>
</dbReference>
<keyword evidence="3 4" id="KW-0418">Kinase</keyword>
<dbReference type="Gene3D" id="3.30.470.160">
    <property type="entry name" value="Inositol polyphosphate kinase"/>
    <property type="match status" value="1"/>
</dbReference>
<dbReference type="Proteomes" id="UP001516464">
    <property type="component" value="Unassembled WGS sequence"/>
</dbReference>
<dbReference type="GO" id="GO:0016301">
    <property type="term" value="F:kinase activity"/>
    <property type="evidence" value="ECO:0007669"/>
    <property type="project" value="UniProtKB-KW"/>
</dbReference>
<evidence type="ECO:0000313" key="6">
    <source>
        <dbReference type="Proteomes" id="UP001516464"/>
    </source>
</evidence>
<evidence type="ECO:0000256" key="2">
    <source>
        <dbReference type="ARBA" id="ARBA00022679"/>
    </source>
</evidence>
<keyword evidence="2 4" id="KW-0808">Transferase</keyword>
<evidence type="ECO:0000256" key="1">
    <source>
        <dbReference type="ARBA" id="ARBA00007374"/>
    </source>
</evidence>
<name>A0ABQ7I1T6_9MICR</name>
<organism evidence="5 6">
    <name type="scientific">Astathelohania contejeani</name>
    <dbReference type="NCBI Taxonomy" id="164912"/>
    <lineage>
        <taxon>Eukaryota</taxon>
        <taxon>Fungi</taxon>
        <taxon>Fungi incertae sedis</taxon>
        <taxon>Microsporidia</taxon>
        <taxon>Astathelohaniidae</taxon>
        <taxon>Astathelohania</taxon>
    </lineage>
</organism>
<reference evidence="5 6" key="1">
    <citation type="submission" date="2019-01" db="EMBL/GenBank/DDBJ databases">
        <title>Genomes sequencing and comparative genomics of infectious freshwater microsporidia, Cucumispora dikerogammari and Thelohania contejeani.</title>
        <authorList>
            <person name="Cormier A."/>
            <person name="Giraud I."/>
            <person name="Wattier R."/>
            <person name="Teixeira M."/>
            <person name="Grandjean F."/>
            <person name="Rigaud T."/>
            <person name="Cordaux R."/>
        </authorList>
    </citation>
    <scope>NUCLEOTIDE SEQUENCE [LARGE SCALE GENOMIC DNA]</scope>
    <source>
        <strain evidence="5">T1</strain>
        <tissue evidence="5">Spores</tissue>
    </source>
</reference>
<comment type="similarity">
    <text evidence="1 4">Belongs to the inositol phosphokinase (IPK) family.</text>
</comment>
<evidence type="ECO:0000256" key="3">
    <source>
        <dbReference type="ARBA" id="ARBA00022777"/>
    </source>
</evidence>
<accession>A0ABQ7I1T6</accession>
<dbReference type="EMBL" id="SBIQ01000013">
    <property type="protein sequence ID" value="KAF7684452.1"/>
    <property type="molecule type" value="Genomic_DNA"/>
</dbReference>
<evidence type="ECO:0000313" key="5">
    <source>
        <dbReference type="EMBL" id="KAF7684452.1"/>
    </source>
</evidence>